<proteinExistence type="predicted"/>
<comment type="caution">
    <text evidence="2">The sequence shown here is derived from an EMBL/GenBank/DDBJ whole genome shotgun (WGS) entry which is preliminary data.</text>
</comment>
<dbReference type="RefSeq" id="WP_168036320.1">
    <property type="nucleotide sequence ID" value="NZ_JAATJH010000001.1"/>
</dbReference>
<dbReference type="Pfam" id="PF08757">
    <property type="entry name" value="CotH"/>
    <property type="match status" value="1"/>
</dbReference>
<keyword evidence="3" id="KW-1185">Reference proteome</keyword>
<dbReference type="EMBL" id="JAATJH010000001">
    <property type="protein sequence ID" value="NJC25571.1"/>
    <property type="molecule type" value="Genomic_DNA"/>
</dbReference>
<dbReference type="Pfam" id="PF18962">
    <property type="entry name" value="Por_Secre_tail"/>
    <property type="match status" value="1"/>
</dbReference>
<dbReference type="Proteomes" id="UP000770785">
    <property type="component" value="Unassembled WGS sequence"/>
</dbReference>
<dbReference type="InterPro" id="IPR014867">
    <property type="entry name" value="Spore_coat_CotH_CotH2/3/7"/>
</dbReference>
<dbReference type="NCBIfam" id="TIGR04183">
    <property type="entry name" value="Por_Secre_tail"/>
    <property type="match status" value="1"/>
</dbReference>
<gene>
    <name evidence="2" type="ORF">GGR27_001052</name>
</gene>
<reference evidence="2 3" key="1">
    <citation type="submission" date="2020-03" db="EMBL/GenBank/DDBJ databases">
        <title>Genomic Encyclopedia of Type Strains, Phase IV (KMG-IV): sequencing the most valuable type-strain genomes for metagenomic binning, comparative biology and taxonomic classification.</title>
        <authorList>
            <person name="Goeker M."/>
        </authorList>
    </citation>
    <scope>NUCLEOTIDE SEQUENCE [LARGE SCALE GENOMIC DNA]</scope>
    <source>
        <strain evidence="2 3">DSM 105096</strain>
    </source>
</reference>
<name>A0ABX0X8M6_9BACT</name>
<sequence>MNYFIFSALLFVVPLTTGSLHCQELKPRPGQYGVDDVLKMILVRADLDTVGEFSSVRVDGRVFLTSVTLTEPRYDERYVVAASDIPYELHFTRLPLLCVVSQGRIVNEPKVPVRVTYSEDGRNLNLRGGVEYRGAFSQGFRKKNLDFEFDEDVRFGQLRRDDDWVLDALFNEPLRVNSLVSRQLWLDQATPYYGDREPAARVGADVVHVEAFLNGRYQGVHMLGEQVDRKLLKLKKLKGGEIRGELFKGVLSAPGTLFSGAAPTPSSTSRSWSGYEQKYPEPRDTISWDGLAAFRSFVSESEEDAFRTGISQRINRENALDYLIFINVIGGWDNTARNVYTARYAADEPYFFVPWDLDWTFGNQPRFLDSIPTTNLHTNGLFWRLLQQDPDGFSDELCLRYETLRAGLYSADNIKARFVSALDNLRSNNALTREALRWPGTVDDSDSRIDYTYRWIDDRLAYLDGALCDFATSIEMPAESAATDFRFFPNPATEMLTVIPAVVYRGDYELYSTWGQRLSSGPVRGRTEIDVSNLASGIYFLKIGRRVRSFVVR</sequence>
<evidence type="ECO:0000313" key="3">
    <source>
        <dbReference type="Proteomes" id="UP000770785"/>
    </source>
</evidence>
<organism evidence="2 3">
    <name type="scientific">Neolewinella antarctica</name>
    <dbReference type="NCBI Taxonomy" id="442734"/>
    <lineage>
        <taxon>Bacteria</taxon>
        <taxon>Pseudomonadati</taxon>
        <taxon>Bacteroidota</taxon>
        <taxon>Saprospiria</taxon>
        <taxon>Saprospirales</taxon>
        <taxon>Lewinellaceae</taxon>
        <taxon>Neolewinella</taxon>
    </lineage>
</organism>
<protein>
    <recommendedName>
        <fullName evidence="1">Secretion system C-terminal sorting domain-containing protein</fullName>
    </recommendedName>
</protein>
<feature type="domain" description="Secretion system C-terminal sorting" evidence="1">
    <location>
        <begin position="488"/>
        <end position="545"/>
    </location>
</feature>
<evidence type="ECO:0000259" key="1">
    <source>
        <dbReference type="Pfam" id="PF18962"/>
    </source>
</evidence>
<accession>A0ABX0X8M6</accession>
<dbReference type="InterPro" id="IPR026444">
    <property type="entry name" value="Secre_tail"/>
</dbReference>
<evidence type="ECO:0000313" key="2">
    <source>
        <dbReference type="EMBL" id="NJC25571.1"/>
    </source>
</evidence>